<evidence type="ECO:0000313" key="2">
    <source>
        <dbReference type="Proteomes" id="UP000480548"/>
    </source>
</evidence>
<evidence type="ECO:0000313" key="1">
    <source>
        <dbReference type="EMBL" id="KAF3127101.1"/>
    </source>
</evidence>
<dbReference type="AlphaFoldDB" id="A0A7C8JRM5"/>
<protein>
    <submittedName>
        <fullName evidence="1">Uncharacterized protein</fullName>
    </submittedName>
</protein>
<comment type="caution">
    <text evidence="1">The sequence shown here is derived from an EMBL/GenBank/DDBJ whole genome shotgun (WGS) entry which is preliminary data.</text>
</comment>
<proteinExistence type="predicted"/>
<dbReference type="Proteomes" id="UP000480548">
    <property type="component" value="Unassembled WGS sequence"/>
</dbReference>
<dbReference type="EMBL" id="WIQZ01000079">
    <property type="protein sequence ID" value="KAF3127101.1"/>
    <property type="molecule type" value="Genomic_DNA"/>
</dbReference>
<sequence length="299" mass="34470">MRFYINNYAIAAYMILKFSTAQVFEGIKETTYPPFEVFGGSPLTRFRWAEQSDEIGRGLCLIDWSPPNSTFQPVGTRGCVERGAPHDMGEQWVLSTKYNEAKTDNVTNFEGLIGNTGTGRCLEWKPALANALPHTSVYPATTYGNLTSEVCDRNNQYQYFKLNDWRNPNSTINFLPRMWNETCPEGQQPTIIAGPKRSLIVYGCGKGLWKSDPIVAEIGWWYYDAIEYQMYRIELNSDRYQTILCCQREMPLADSYCREAMRKEGQGDRTPDVFWTEMCTALFPNYPEFQKKRMAKQNL</sequence>
<gene>
    <name evidence="1" type="ORF">TWF703_010049</name>
</gene>
<accession>A0A7C8JRM5</accession>
<organism evidence="1 2">
    <name type="scientific">Orbilia oligospora</name>
    <name type="common">Nematode-trapping fungus</name>
    <name type="synonym">Arthrobotrys oligospora</name>
    <dbReference type="NCBI Taxonomy" id="2813651"/>
    <lineage>
        <taxon>Eukaryota</taxon>
        <taxon>Fungi</taxon>
        <taxon>Dikarya</taxon>
        <taxon>Ascomycota</taxon>
        <taxon>Pezizomycotina</taxon>
        <taxon>Orbiliomycetes</taxon>
        <taxon>Orbiliales</taxon>
        <taxon>Orbiliaceae</taxon>
        <taxon>Orbilia</taxon>
    </lineage>
</organism>
<reference evidence="1 2" key="1">
    <citation type="submission" date="2019-06" db="EMBL/GenBank/DDBJ databases">
        <authorList>
            <person name="Palmer J.M."/>
        </authorList>
    </citation>
    <scope>NUCLEOTIDE SEQUENCE [LARGE SCALE GENOMIC DNA]</scope>
    <source>
        <strain evidence="1 2">TWF703</strain>
    </source>
</reference>
<name>A0A7C8JRM5_ORBOL</name>